<dbReference type="OrthoDB" id="9779184at2"/>
<dbReference type="InterPro" id="IPR036237">
    <property type="entry name" value="Xyl_isomerase-like_sf"/>
</dbReference>
<keyword evidence="3" id="KW-1185">Reference proteome</keyword>
<evidence type="ECO:0000313" key="2">
    <source>
        <dbReference type="EMBL" id="APH72530.1"/>
    </source>
</evidence>
<dbReference type="KEGG" id="meso:BSQ44_15070"/>
<dbReference type="PANTHER" id="PTHR12110:SF41">
    <property type="entry name" value="INOSOSE DEHYDRATASE"/>
    <property type="match status" value="1"/>
</dbReference>
<dbReference type="SUPFAM" id="SSF51658">
    <property type="entry name" value="Xylose isomerase-like"/>
    <property type="match status" value="1"/>
</dbReference>
<organism evidence="2 3">
    <name type="scientific">Aquibium oceanicum</name>
    <dbReference type="NCBI Taxonomy" id="1670800"/>
    <lineage>
        <taxon>Bacteria</taxon>
        <taxon>Pseudomonadati</taxon>
        <taxon>Pseudomonadota</taxon>
        <taxon>Alphaproteobacteria</taxon>
        <taxon>Hyphomicrobiales</taxon>
        <taxon>Phyllobacteriaceae</taxon>
        <taxon>Aquibium</taxon>
    </lineage>
</organism>
<accession>A0A1L3ST32</accession>
<reference evidence="3" key="1">
    <citation type="submission" date="2016-11" db="EMBL/GenBank/DDBJ databases">
        <title>Mesorhizobium oceanicum sp. nov., isolated from deep seawater in South China Sea.</title>
        <authorList>
            <person name="Fu G.-Y."/>
        </authorList>
    </citation>
    <scope>NUCLEOTIDE SEQUENCE [LARGE SCALE GENOMIC DNA]</scope>
    <source>
        <strain evidence="3">B7</strain>
    </source>
</reference>
<evidence type="ECO:0000313" key="3">
    <source>
        <dbReference type="Proteomes" id="UP000182840"/>
    </source>
</evidence>
<protein>
    <recommendedName>
        <fullName evidence="1">Xylose isomerase-like TIM barrel domain-containing protein</fullName>
    </recommendedName>
</protein>
<dbReference type="EMBL" id="CP018171">
    <property type="protein sequence ID" value="APH72530.1"/>
    <property type="molecule type" value="Genomic_DNA"/>
</dbReference>
<dbReference type="RefSeq" id="WP_072605590.1">
    <property type="nucleotide sequence ID" value="NZ_CP018171.1"/>
</dbReference>
<dbReference type="Proteomes" id="UP000182840">
    <property type="component" value="Chromosome"/>
</dbReference>
<dbReference type="AlphaFoldDB" id="A0A1L3ST32"/>
<dbReference type="Gene3D" id="3.20.20.150">
    <property type="entry name" value="Divalent-metal-dependent TIM barrel enzymes"/>
    <property type="match status" value="1"/>
</dbReference>
<dbReference type="STRING" id="1670800.BSQ44_15070"/>
<dbReference type="PANTHER" id="PTHR12110">
    <property type="entry name" value="HYDROXYPYRUVATE ISOMERASE"/>
    <property type="match status" value="1"/>
</dbReference>
<dbReference type="Pfam" id="PF01261">
    <property type="entry name" value="AP_endonuc_2"/>
    <property type="match status" value="1"/>
</dbReference>
<name>A0A1L3ST32_9HYPH</name>
<sequence>MRISIVTDELSADPETAFELGLEWGVTEFELRGVHEGRLPRISPHARRRLVRAVREFGVTITAVSPGLFKGPFPSDAPQRSNLHWMDAGFDSAWSQARAMLSDHLDALLPETLDFAGEVGARSVIAFSFRREGMVGDGIPGTVVEAVARAAERAGAAGLDLLVETEEGHWANTGARTAALIAAAGRPANLGVNWDPANALIDGDVPYPDGWSEVRPLVRNVHFKDVRVEPSGTWRIVEQGGVDWEGQIGALLEEGYAGAIGVEPHLSPSVASTRRALERLRRLIAAAEGRREKNQPGS</sequence>
<evidence type="ECO:0000259" key="1">
    <source>
        <dbReference type="Pfam" id="PF01261"/>
    </source>
</evidence>
<proteinExistence type="predicted"/>
<dbReference type="InterPro" id="IPR050312">
    <property type="entry name" value="IolE/XylAMocC-like"/>
</dbReference>
<dbReference type="InterPro" id="IPR013022">
    <property type="entry name" value="Xyl_isomerase-like_TIM-brl"/>
</dbReference>
<feature type="domain" description="Xylose isomerase-like TIM barrel" evidence="1">
    <location>
        <begin position="22"/>
        <end position="282"/>
    </location>
</feature>
<gene>
    <name evidence="2" type="ORF">BSQ44_15070</name>
</gene>